<organism evidence="1 2">
    <name type="scientific">Dyadobacter helix</name>
    <dbReference type="NCBI Taxonomy" id="2822344"/>
    <lineage>
        <taxon>Bacteria</taxon>
        <taxon>Pseudomonadati</taxon>
        <taxon>Bacteroidota</taxon>
        <taxon>Cytophagia</taxon>
        <taxon>Cytophagales</taxon>
        <taxon>Spirosomataceae</taxon>
        <taxon>Dyadobacter</taxon>
    </lineage>
</organism>
<protein>
    <recommendedName>
        <fullName evidence="3">Lipocalin-like domain-containing protein</fullName>
    </recommendedName>
</protein>
<sequence length="151" mass="16452">MRKSYAVIWCAVLSITLLASGCKKKVKPLSERIAKTWTAESVDHATTVVYTRGGSANSWPGYSDFRLILTTASGVNSATLTEWNKDSFTGTWELEGDTKLILKNLVPVPTGTSGTIEFTINSIDDSKLVITRLSTSKKTGDTINKYTLSNP</sequence>
<dbReference type="Proteomes" id="UP000680038">
    <property type="component" value="Unassembled WGS sequence"/>
</dbReference>
<dbReference type="AlphaFoldDB" id="A0A916JJ43"/>
<dbReference type="EMBL" id="CAJRAF010000002">
    <property type="protein sequence ID" value="CAG5009263.1"/>
    <property type="molecule type" value="Genomic_DNA"/>
</dbReference>
<keyword evidence="2" id="KW-1185">Reference proteome</keyword>
<comment type="caution">
    <text evidence="1">The sequence shown here is derived from an EMBL/GenBank/DDBJ whole genome shotgun (WGS) entry which is preliminary data.</text>
</comment>
<name>A0A916JJ43_9BACT</name>
<gene>
    <name evidence="1" type="ORF">DYBT9275_04457</name>
</gene>
<dbReference type="PROSITE" id="PS51257">
    <property type="entry name" value="PROKAR_LIPOPROTEIN"/>
    <property type="match status" value="1"/>
</dbReference>
<reference evidence="1" key="1">
    <citation type="submission" date="2021-04" db="EMBL/GenBank/DDBJ databases">
        <authorList>
            <person name="Rodrigo-Torres L."/>
            <person name="Arahal R. D."/>
            <person name="Lucena T."/>
        </authorList>
    </citation>
    <scope>NUCLEOTIDE SEQUENCE</scope>
    <source>
        <strain evidence="1">CECT 9275</strain>
    </source>
</reference>
<dbReference type="RefSeq" id="WP_215240832.1">
    <property type="nucleotide sequence ID" value="NZ_CAJRAF010000002.1"/>
</dbReference>
<proteinExistence type="predicted"/>
<evidence type="ECO:0008006" key="3">
    <source>
        <dbReference type="Google" id="ProtNLM"/>
    </source>
</evidence>
<accession>A0A916JJ43</accession>
<evidence type="ECO:0000313" key="1">
    <source>
        <dbReference type="EMBL" id="CAG5009263.1"/>
    </source>
</evidence>
<evidence type="ECO:0000313" key="2">
    <source>
        <dbReference type="Proteomes" id="UP000680038"/>
    </source>
</evidence>